<accession>C8XFB9</accession>
<dbReference type="InParanoid" id="C8XFB9"/>
<protein>
    <submittedName>
        <fullName evidence="5">Transcriptional regulator, GntR family</fullName>
    </submittedName>
</protein>
<keyword evidence="3" id="KW-0804">Transcription</keyword>
<dbReference type="OrthoDB" id="4307011at2"/>
<name>C8XFB9_NAKMY</name>
<evidence type="ECO:0000256" key="1">
    <source>
        <dbReference type="ARBA" id="ARBA00023015"/>
    </source>
</evidence>
<proteinExistence type="predicted"/>
<organism evidence="5 6">
    <name type="scientific">Nakamurella multipartita (strain ATCC 700099 / DSM 44233 / CIP 104796 / JCM 9543 / NBRC 105858 / Y-104)</name>
    <name type="common">Microsphaera multipartita</name>
    <dbReference type="NCBI Taxonomy" id="479431"/>
    <lineage>
        <taxon>Bacteria</taxon>
        <taxon>Bacillati</taxon>
        <taxon>Actinomycetota</taxon>
        <taxon>Actinomycetes</taxon>
        <taxon>Nakamurellales</taxon>
        <taxon>Nakamurellaceae</taxon>
        <taxon>Nakamurella</taxon>
    </lineage>
</organism>
<feature type="domain" description="HTH gntR-type" evidence="4">
    <location>
        <begin position="12"/>
        <end position="80"/>
    </location>
</feature>
<dbReference type="GO" id="GO:0003700">
    <property type="term" value="F:DNA-binding transcription factor activity"/>
    <property type="evidence" value="ECO:0007669"/>
    <property type="project" value="InterPro"/>
</dbReference>
<dbReference type="SMART" id="SM00345">
    <property type="entry name" value="HTH_GNTR"/>
    <property type="match status" value="1"/>
</dbReference>
<dbReference type="PROSITE" id="PS50949">
    <property type="entry name" value="HTH_GNTR"/>
    <property type="match status" value="1"/>
</dbReference>
<keyword evidence="6" id="KW-1185">Reference proteome</keyword>
<dbReference type="AlphaFoldDB" id="C8XFB9"/>
<sequence>MIEFRIVRRGTVPAYLQIVEQTRRALENGWLSVGDQLPPAREVVSATGINPNTVLKAYRELERQGLVEGRIGTGTFVTADLVRLQSDLASPLAVELRSWLAAAAASGLERHDVMALVTTMLDEREREVAR</sequence>
<evidence type="ECO:0000256" key="3">
    <source>
        <dbReference type="ARBA" id="ARBA00023163"/>
    </source>
</evidence>
<evidence type="ECO:0000256" key="2">
    <source>
        <dbReference type="ARBA" id="ARBA00023125"/>
    </source>
</evidence>
<evidence type="ECO:0000259" key="4">
    <source>
        <dbReference type="PROSITE" id="PS50949"/>
    </source>
</evidence>
<evidence type="ECO:0000313" key="6">
    <source>
        <dbReference type="Proteomes" id="UP000002218"/>
    </source>
</evidence>
<dbReference type="InterPro" id="IPR036388">
    <property type="entry name" value="WH-like_DNA-bd_sf"/>
</dbReference>
<dbReference type="RefSeq" id="WP_015748750.1">
    <property type="nucleotide sequence ID" value="NC_013235.1"/>
</dbReference>
<dbReference type="Gene3D" id="1.10.10.10">
    <property type="entry name" value="Winged helix-like DNA-binding domain superfamily/Winged helix DNA-binding domain"/>
    <property type="match status" value="1"/>
</dbReference>
<evidence type="ECO:0000313" key="5">
    <source>
        <dbReference type="EMBL" id="ACV79896.1"/>
    </source>
</evidence>
<dbReference type="STRING" id="479431.Namu_3575"/>
<dbReference type="PANTHER" id="PTHR38445">
    <property type="entry name" value="HTH-TYPE TRANSCRIPTIONAL REPRESSOR YTRA"/>
    <property type="match status" value="1"/>
</dbReference>
<gene>
    <name evidence="5" type="ordered locus">Namu_3575</name>
</gene>
<keyword evidence="1" id="KW-0805">Transcription regulation</keyword>
<dbReference type="eggNOG" id="COG1725">
    <property type="taxonomic scope" value="Bacteria"/>
</dbReference>
<keyword evidence="2" id="KW-0238">DNA-binding</keyword>
<dbReference type="GO" id="GO:0003677">
    <property type="term" value="F:DNA binding"/>
    <property type="evidence" value="ECO:0007669"/>
    <property type="project" value="UniProtKB-KW"/>
</dbReference>
<dbReference type="CDD" id="cd07377">
    <property type="entry name" value="WHTH_GntR"/>
    <property type="match status" value="1"/>
</dbReference>
<dbReference type="Pfam" id="PF00392">
    <property type="entry name" value="GntR"/>
    <property type="match status" value="1"/>
</dbReference>
<reference evidence="6" key="1">
    <citation type="submission" date="2009-09" db="EMBL/GenBank/DDBJ databases">
        <title>The complete genome of Nakamurella multipartita DSM 44233.</title>
        <authorList>
            <consortium name="US DOE Joint Genome Institute (JGI-PGF)"/>
            <person name="Lucas S."/>
            <person name="Copeland A."/>
            <person name="Lapidus A."/>
            <person name="Glavina del Rio T."/>
            <person name="Dalin E."/>
            <person name="Tice H."/>
            <person name="Bruce D."/>
            <person name="Goodwin L."/>
            <person name="Pitluck S."/>
            <person name="Kyrpides N."/>
            <person name="Mavromatis K."/>
            <person name="Ivanova N."/>
            <person name="Ovchinnikova G."/>
            <person name="Sims D."/>
            <person name="Meincke L."/>
            <person name="Brettin T."/>
            <person name="Detter J.C."/>
            <person name="Han C."/>
            <person name="Larimer F."/>
            <person name="Land M."/>
            <person name="Hauser L."/>
            <person name="Markowitz V."/>
            <person name="Cheng J.-F."/>
            <person name="Hugenholtz P."/>
            <person name="Woyke T."/>
            <person name="Wu D."/>
            <person name="Klenk H.-P."/>
            <person name="Eisen J.A."/>
        </authorList>
    </citation>
    <scope>NUCLEOTIDE SEQUENCE [LARGE SCALE GENOMIC DNA]</scope>
    <source>
        <strain evidence="6">ATCC 700099 / DSM 44233 / CIP 104796 / JCM 9543 / NBRC 105858 / Y-104</strain>
    </source>
</reference>
<reference evidence="5 6" key="2">
    <citation type="journal article" date="2010" name="Stand. Genomic Sci.">
        <title>Complete genome sequence of Nakamurella multipartita type strain (Y-104).</title>
        <authorList>
            <person name="Tice H."/>
            <person name="Mayilraj S."/>
            <person name="Sims D."/>
            <person name="Lapidus A."/>
            <person name="Nolan M."/>
            <person name="Lucas S."/>
            <person name="Glavina Del Rio T."/>
            <person name="Copeland A."/>
            <person name="Cheng J.F."/>
            <person name="Meincke L."/>
            <person name="Bruce D."/>
            <person name="Goodwin L."/>
            <person name="Pitluck S."/>
            <person name="Ivanova N."/>
            <person name="Mavromatis K."/>
            <person name="Ovchinnikova G."/>
            <person name="Pati A."/>
            <person name="Chen A."/>
            <person name="Palaniappan K."/>
            <person name="Land M."/>
            <person name="Hauser L."/>
            <person name="Chang Y.J."/>
            <person name="Jeffries C.D."/>
            <person name="Detter J.C."/>
            <person name="Brettin T."/>
            <person name="Rohde M."/>
            <person name="Goker M."/>
            <person name="Bristow J."/>
            <person name="Eisen J.A."/>
            <person name="Markowitz V."/>
            <person name="Hugenholtz P."/>
            <person name="Kyrpides N.C."/>
            <person name="Klenk H.P."/>
            <person name="Chen F."/>
        </authorList>
    </citation>
    <scope>NUCLEOTIDE SEQUENCE [LARGE SCALE GENOMIC DNA]</scope>
    <source>
        <strain evidence="6">ATCC 700099 / DSM 44233 / CIP 104796 / JCM 9543 / NBRC 105858 / Y-104</strain>
    </source>
</reference>
<dbReference type="HOGENOM" id="CLU_017584_10_1_11"/>
<dbReference type="SUPFAM" id="SSF46785">
    <property type="entry name" value="Winged helix' DNA-binding domain"/>
    <property type="match status" value="1"/>
</dbReference>
<dbReference type="InterPro" id="IPR036390">
    <property type="entry name" value="WH_DNA-bd_sf"/>
</dbReference>
<dbReference type="PANTHER" id="PTHR38445:SF7">
    <property type="entry name" value="GNTR-FAMILY TRANSCRIPTIONAL REGULATOR"/>
    <property type="match status" value="1"/>
</dbReference>
<dbReference type="InterPro" id="IPR000524">
    <property type="entry name" value="Tscrpt_reg_HTH_GntR"/>
</dbReference>
<dbReference type="Proteomes" id="UP000002218">
    <property type="component" value="Chromosome"/>
</dbReference>
<dbReference type="EMBL" id="CP001737">
    <property type="protein sequence ID" value="ACV79896.1"/>
    <property type="molecule type" value="Genomic_DNA"/>
</dbReference>
<dbReference type="KEGG" id="nml:Namu_3575"/>